<reference evidence="2 3" key="1">
    <citation type="submission" date="2023-03" db="EMBL/GenBank/DDBJ databases">
        <title>Paludisphaera mucosa sp. nov. a novel planctomycete from northern fen.</title>
        <authorList>
            <person name="Ivanova A."/>
        </authorList>
    </citation>
    <scope>NUCLEOTIDE SEQUENCE [LARGE SCALE GENOMIC DNA]</scope>
    <source>
        <strain evidence="2 3">Pla2</strain>
    </source>
</reference>
<feature type="transmembrane region" description="Helical" evidence="1">
    <location>
        <begin position="55"/>
        <end position="76"/>
    </location>
</feature>
<keyword evidence="1" id="KW-0812">Transmembrane</keyword>
<accession>A0ABT6FBM9</accession>
<dbReference type="RefSeq" id="WP_277861200.1">
    <property type="nucleotide sequence ID" value="NZ_JARRAG010000002.1"/>
</dbReference>
<feature type="transmembrane region" description="Helical" evidence="1">
    <location>
        <begin position="113"/>
        <end position="135"/>
    </location>
</feature>
<organism evidence="2 3">
    <name type="scientific">Paludisphaera mucosa</name>
    <dbReference type="NCBI Taxonomy" id="3030827"/>
    <lineage>
        <taxon>Bacteria</taxon>
        <taxon>Pseudomonadati</taxon>
        <taxon>Planctomycetota</taxon>
        <taxon>Planctomycetia</taxon>
        <taxon>Isosphaerales</taxon>
        <taxon>Isosphaeraceae</taxon>
        <taxon>Paludisphaera</taxon>
    </lineage>
</organism>
<dbReference type="Proteomes" id="UP001216907">
    <property type="component" value="Unassembled WGS sequence"/>
</dbReference>
<evidence type="ECO:0000313" key="2">
    <source>
        <dbReference type="EMBL" id="MDG3004849.1"/>
    </source>
</evidence>
<feature type="transmembrane region" description="Helical" evidence="1">
    <location>
        <begin position="253"/>
        <end position="270"/>
    </location>
</feature>
<keyword evidence="3" id="KW-1185">Reference proteome</keyword>
<proteinExistence type="predicted"/>
<feature type="transmembrane region" description="Helical" evidence="1">
    <location>
        <begin position="336"/>
        <end position="360"/>
    </location>
</feature>
<keyword evidence="1" id="KW-0472">Membrane</keyword>
<evidence type="ECO:0000256" key="1">
    <source>
        <dbReference type="SAM" id="Phobius"/>
    </source>
</evidence>
<dbReference type="EMBL" id="JARRAG010000002">
    <property type="protein sequence ID" value="MDG3004849.1"/>
    <property type="molecule type" value="Genomic_DNA"/>
</dbReference>
<feature type="transmembrane region" description="Helical" evidence="1">
    <location>
        <begin position="209"/>
        <end position="232"/>
    </location>
</feature>
<gene>
    <name evidence="2" type="ORF">PZE19_13770</name>
</gene>
<feature type="transmembrane region" description="Helical" evidence="1">
    <location>
        <begin position="156"/>
        <end position="174"/>
    </location>
</feature>
<name>A0ABT6FBM9_9BACT</name>
<comment type="caution">
    <text evidence="2">The sequence shown here is derived from an EMBL/GenBank/DDBJ whole genome shotgun (WGS) entry which is preliminary data.</text>
</comment>
<keyword evidence="1" id="KW-1133">Transmembrane helix</keyword>
<feature type="transmembrane region" description="Helical" evidence="1">
    <location>
        <begin position="20"/>
        <end position="43"/>
    </location>
</feature>
<sequence length="385" mass="41197">MQLSWTKTFPVWWSLAWRTSLLAVLFGAALGAVVAGVLGARGYTPEEVQASIRRYNVPLAGSIIALATILAVKLTLKKHLPTLVDLEAGVGPAAIEPSTDVSWNQTLTLWWSLLWRCVLMLIVGGYLCALLLGTAMVAKGYDPEEIRALVQRYMPLAAYGLVATASIAAVKLALPKHLAKIGGLVEPEAAAVAGTSLPRGLTLAVWWGLLWRGFLVAVPVTLVAGLFVGVVFASKGYSFAEFQAALRPLNIPFNAIVVAIASIAAVRMVLKKLPTWLSGREEAAEPPSWERTLAVWWGLAWRTVLLAMLLGFLVGGILGGVLAARGYTADEVRAFLGPYVVPLGCFHQAISLIAAVKLVFPQYLASLDPPRSDGTPNASQDDRLP</sequence>
<protein>
    <submittedName>
        <fullName evidence="2">Uncharacterized protein</fullName>
    </submittedName>
</protein>
<evidence type="ECO:0000313" key="3">
    <source>
        <dbReference type="Proteomes" id="UP001216907"/>
    </source>
</evidence>
<feature type="transmembrane region" description="Helical" evidence="1">
    <location>
        <begin position="299"/>
        <end position="324"/>
    </location>
</feature>